<evidence type="ECO:0000256" key="9">
    <source>
        <dbReference type="ARBA" id="ARBA00022833"/>
    </source>
</evidence>
<comment type="subunit">
    <text evidence="3">Homodimer.</text>
</comment>
<comment type="similarity">
    <text evidence="2">Belongs to the peptidase M20A family. DapE subfamily.</text>
</comment>
<dbReference type="NCBIfam" id="NF009557">
    <property type="entry name" value="PRK13009.1"/>
    <property type="match status" value="1"/>
</dbReference>
<protein>
    <recommendedName>
        <fullName evidence="5">Succinyl-diaminopimelate desuccinylase</fullName>
        <ecNumber evidence="4">3.5.1.18</ecNumber>
    </recommendedName>
    <alternativeName>
        <fullName evidence="12">N-succinyl-LL-2,6-diaminoheptanedioate amidohydrolase</fullName>
    </alternativeName>
</protein>
<evidence type="ECO:0000256" key="1">
    <source>
        <dbReference type="ARBA" id="ARBA00005130"/>
    </source>
</evidence>
<sequence length="377" mass="41044">MSATLELARALISRTSLTPEDAGCQDLLIARLERLGFAVERMRFGSVDNFWARRGTEKPLLVFAGHTDVVPTGPVEQWTSPPFEPCIRDGMLYGRGAADMKTSIAAFVVAVEEFLARHPEHPGSIGLLITSDEEGVAVDGTVRVVEVLKQRGELIDYCIVGEPTSNKVVGDMIKNGRRGSLSGKLIVKGLQGHIAYPHLVRNPIHLVAPAVADLATTEWDQGNAYFPPTSWQISNFTSGTGATNVVPGHAEILFNFRFSTASTEQSLKDGVHAILDRHELEYDLEWELSGKPYLTPRGDLSDAISEAIHQAYGVTPELSTSGGTSDGRFIADICPQLIEFGPLNATIHKINECVAVADIDPLKDTYRLTLEKLLASR</sequence>
<dbReference type="GO" id="GO:0008777">
    <property type="term" value="F:acetylornithine deacetylase activity"/>
    <property type="evidence" value="ECO:0007669"/>
    <property type="project" value="TreeGrafter"/>
</dbReference>
<organism evidence="15">
    <name type="scientific">mine drainage metagenome</name>
    <dbReference type="NCBI Taxonomy" id="410659"/>
    <lineage>
        <taxon>unclassified sequences</taxon>
        <taxon>metagenomes</taxon>
        <taxon>ecological metagenomes</taxon>
    </lineage>
</organism>
<dbReference type="AlphaFoldDB" id="A0A1J5R989"/>
<dbReference type="PANTHER" id="PTHR43808:SF31">
    <property type="entry name" value="N-ACETYL-L-CITRULLINE DEACETYLASE"/>
    <property type="match status" value="1"/>
</dbReference>
<evidence type="ECO:0000256" key="8">
    <source>
        <dbReference type="ARBA" id="ARBA00022801"/>
    </source>
</evidence>
<proteinExistence type="inferred from homology"/>
<dbReference type="InterPro" id="IPR011650">
    <property type="entry name" value="Peptidase_M20_dimer"/>
</dbReference>
<evidence type="ECO:0000313" key="15">
    <source>
        <dbReference type="EMBL" id="OIQ88607.1"/>
    </source>
</evidence>
<keyword evidence="9" id="KW-0862">Zinc</keyword>
<dbReference type="InterPro" id="IPR005941">
    <property type="entry name" value="DapE_proteobac"/>
</dbReference>
<keyword evidence="6" id="KW-0028">Amino-acid biosynthesis</keyword>
<dbReference type="Pfam" id="PF07687">
    <property type="entry name" value="M20_dimer"/>
    <property type="match status" value="1"/>
</dbReference>
<dbReference type="GO" id="GO:0009089">
    <property type="term" value="P:lysine biosynthetic process via diaminopimelate"/>
    <property type="evidence" value="ECO:0007669"/>
    <property type="project" value="UniProtKB-UniPathway"/>
</dbReference>
<dbReference type="HAMAP" id="MF_01690">
    <property type="entry name" value="DapE"/>
    <property type="match status" value="1"/>
</dbReference>
<dbReference type="InterPro" id="IPR002933">
    <property type="entry name" value="Peptidase_M20"/>
</dbReference>
<dbReference type="Pfam" id="PF01546">
    <property type="entry name" value="Peptidase_M20"/>
    <property type="match status" value="1"/>
</dbReference>
<keyword evidence="8 15" id="KW-0378">Hydrolase</keyword>
<evidence type="ECO:0000256" key="7">
    <source>
        <dbReference type="ARBA" id="ARBA00022723"/>
    </source>
</evidence>
<evidence type="ECO:0000256" key="3">
    <source>
        <dbReference type="ARBA" id="ARBA00011738"/>
    </source>
</evidence>
<keyword evidence="11" id="KW-0457">Lysine biosynthesis</keyword>
<dbReference type="SUPFAM" id="SSF53187">
    <property type="entry name" value="Zn-dependent exopeptidases"/>
    <property type="match status" value="1"/>
</dbReference>
<dbReference type="Gene3D" id="3.40.630.10">
    <property type="entry name" value="Zn peptidases"/>
    <property type="match status" value="2"/>
</dbReference>
<evidence type="ECO:0000256" key="10">
    <source>
        <dbReference type="ARBA" id="ARBA00022915"/>
    </source>
</evidence>
<dbReference type="NCBIfam" id="TIGR01246">
    <property type="entry name" value="dapE_proteo"/>
    <property type="match status" value="1"/>
</dbReference>
<dbReference type="SUPFAM" id="SSF55031">
    <property type="entry name" value="Bacterial exopeptidase dimerisation domain"/>
    <property type="match status" value="1"/>
</dbReference>
<feature type="domain" description="Peptidase M20 dimerisation" evidence="14">
    <location>
        <begin position="175"/>
        <end position="282"/>
    </location>
</feature>
<dbReference type="GO" id="GO:0019877">
    <property type="term" value="P:diaminopimelate biosynthetic process"/>
    <property type="evidence" value="ECO:0007669"/>
    <property type="project" value="UniProtKB-KW"/>
</dbReference>
<keyword evidence="7" id="KW-0479">Metal-binding</keyword>
<dbReference type="UniPathway" id="UPA00034">
    <property type="reaction ID" value="UER00021"/>
</dbReference>
<dbReference type="GO" id="GO:0009014">
    <property type="term" value="F:succinyl-diaminopimelate desuccinylase activity"/>
    <property type="evidence" value="ECO:0007669"/>
    <property type="project" value="UniProtKB-EC"/>
</dbReference>
<dbReference type="FunFam" id="3.40.630.10:FF:000005">
    <property type="entry name" value="Succinyl-diaminopimelate desuccinylase"/>
    <property type="match status" value="1"/>
</dbReference>
<keyword evidence="10" id="KW-0220">Diaminopimelate biosynthesis</keyword>
<dbReference type="EMBL" id="MLJW01000366">
    <property type="protein sequence ID" value="OIQ88607.1"/>
    <property type="molecule type" value="Genomic_DNA"/>
</dbReference>
<comment type="caution">
    <text evidence="15">The sequence shown here is derived from an EMBL/GenBank/DDBJ whole genome shotgun (WGS) entry which is preliminary data.</text>
</comment>
<evidence type="ECO:0000256" key="12">
    <source>
        <dbReference type="ARBA" id="ARBA00031891"/>
    </source>
</evidence>
<dbReference type="CDD" id="cd03891">
    <property type="entry name" value="M20_DapE_proteobac"/>
    <property type="match status" value="1"/>
</dbReference>
<dbReference type="EC" id="3.5.1.18" evidence="4"/>
<dbReference type="PANTHER" id="PTHR43808">
    <property type="entry name" value="ACETYLORNITHINE DEACETYLASE"/>
    <property type="match status" value="1"/>
</dbReference>
<dbReference type="GO" id="GO:0006526">
    <property type="term" value="P:L-arginine biosynthetic process"/>
    <property type="evidence" value="ECO:0007669"/>
    <property type="project" value="TreeGrafter"/>
</dbReference>
<comment type="catalytic activity">
    <reaction evidence="13">
        <text>N-succinyl-(2S,6S)-2,6-diaminopimelate + H2O = (2S,6S)-2,6-diaminopimelate + succinate</text>
        <dbReference type="Rhea" id="RHEA:22608"/>
        <dbReference type="ChEBI" id="CHEBI:15377"/>
        <dbReference type="ChEBI" id="CHEBI:30031"/>
        <dbReference type="ChEBI" id="CHEBI:57609"/>
        <dbReference type="ChEBI" id="CHEBI:58087"/>
        <dbReference type="EC" id="3.5.1.18"/>
    </reaction>
</comment>
<dbReference type="GO" id="GO:0046872">
    <property type="term" value="F:metal ion binding"/>
    <property type="evidence" value="ECO:0007669"/>
    <property type="project" value="UniProtKB-KW"/>
</dbReference>
<dbReference type="InterPro" id="IPR036264">
    <property type="entry name" value="Bact_exopeptidase_dim_dom"/>
</dbReference>
<accession>A0A1J5R989</accession>
<evidence type="ECO:0000256" key="13">
    <source>
        <dbReference type="ARBA" id="ARBA00051301"/>
    </source>
</evidence>
<evidence type="ECO:0000256" key="5">
    <source>
        <dbReference type="ARBA" id="ARBA00022391"/>
    </source>
</evidence>
<evidence type="ECO:0000256" key="11">
    <source>
        <dbReference type="ARBA" id="ARBA00023154"/>
    </source>
</evidence>
<comment type="pathway">
    <text evidence="1">Amino-acid biosynthesis; L-lysine biosynthesis via DAP pathway; LL-2,6-diaminopimelate from (S)-tetrahydrodipicolinate (succinylase route): step 3/3.</text>
</comment>
<reference evidence="15" key="1">
    <citation type="submission" date="2016-10" db="EMBL/GenBank/DDBJ databases">
        <title>Sequence of Gallionella enrichment culture.</title>
        <authorList>
            <person name="Poehlein A."/>
            <person name="Muehling M."/>
            <person name="Daniel R."/>
        </authorList>
    </citation>
    <scope>NUCLEOTIDE SEQUENCE</scope>
</reference>
<dbReference type="InterPro" id="IPR050072">
    <property type="entry name" value="Peptidase_M20A"/>
</dbReference>
<gene>
    <name evidence="15" type="primary">dapE_13</name>
    <name evidence="15" type="ORF">GALL_295300</name>
</gene>
<name>A0A1J5R989_9ZZZZ</name>
<evidence type="ECO:0000256" key="4">
    <source>
        <dbReference type="ARBA" id="ARBA00011921"/>
    </source>
</evidence>
<evidence type="ECO:0000256" key="6">
    <source>
        <dbReference type="ARBA" id="ARBA00022605"/>
    </source>
</evidence>
<evidence type="ECO:0000256" key="2">
    <source>
        <dbReference type="ARBA" id="ARBA00006746"/>
    </source>
</evidence>
<evidence type="ECO:0000259" key="14">
    <source>
        <dbReference type="Pfam" id="PF07687"/>
    </source>
</evidence>